<protein>
    <submittedName>
        <fullName evidence="1">Uncharacterized protein</fullName>
    </submittedName>
</protein>
<dbReference type="OrthoDB" id="8065988at2759"/>
<proteinExistence type="predicted"/>
<accession>A0A7T8H0M3</accession>
<gene>
    <name evidence="1" type="ORF">FKW44_015540</name>
</gene>
<dbReference type="Proteomes" id="UP000595437">
    <property type="component" value="Chromosome 10"/>
</dbReference>
<dbReference type="EMBL" id="CP045899">
    <property type="protein sequence ID" value="QQP41238.1"/>
    <property type="molecule type" value="Genomic_DNA"/>
</dbReference>
<organism evidence="1 2">
    <name type="scientific">Caligus rogercresseyi</name>
    <name type="common">Sea louse</name>
    <dbReference type="NCBI Taxonomy" id="217165"/>
    <lineage>
        <taxon>Eukaryota</taxon>
        <taxon>Metazoa</taxon>
        <taxon>Ecdysozoa</taxon>
        <taxon>Arthropoda</taxon>
        <taxon>Crustacea</taxon>
        <taxon>Multicrustacea</taxon>
        <taxon>Hexanauplia</taxon>
        <taxon>Copepoda</taxon>
        <taxon>Siphonostomatoida</taxon>
        <taxon>Caligidae</taxon>
        <taxon>Caligus</taxon>
    </lineage>
</organism>
<evidence type="ECO:0000313" key="2">
    <source>
        <dbReference type="Proteomes" id="UP000595437"/>
    </source>
</evidence>
<evidence type="ECO:0000313" key="1">
    <source>
        <dbReference type="EMBL" id="QQP41238.1"/>
    </source>
</evidence>
<reference evidence="2" key="1">
    <citation type="submission" date="2021-01" db="EMBL/GenBank/DDBJ databases">
        <title>Caligus Genome Assembly.</title>
        <authorList>
            <person name="Gallardo-Escarate C."/>
        </authorList>
    </citation>
    <scope>NUCLEOTIDE SEQUENCE [LARGE SCALE GENOMIC DNA]</scope>
</reference>
<dbReference type="AlphaFoldDB" id="A0A7T8H0M3"/>
<sequence>MGKSSTPVCRLCEEEDETPIPILRVSPNEDEMDKLAEEMQRRKKPISKSLFAFVSI</sequence>
<keyword evidence="2" id="KW-1185">Reference proteome</keyword>
<name>A0A7T8H0M3_CALRO</name>